<accession>A0ABD2PQB0</accession>
<evidence type="ECO:0000256" key="7">
    <source>
        <dbReference type="ARBA" id="ARBA00023128"/>
    </source>
</evidence>
<dbReference type="InterPro" id="IPR023395">
    <property type="entry name" value="MCP_dom_sf"/>
</dbReference>
<evidence type="ECO:0000256" key="2">
    <source>
        <dbReference type="ARBA" id="ARBA00006375"/>
    </source>
</evidence>
<dbReference type="SUPFAM" id="SSF103506">
    <property type="entry name" value="Mitochondrial carrier"/>
    <property type="match status" value="1"/>
</dbReference>
<dbReference type="EMBL" id="JBJKFK010003636">
    <property type="protein sequence ID" value="KAL3309692.1"/>
    <property type="molecule type" value="Genomic_DNA"/>
</dbReference>
<protein>
    <submittedName>
        <fullName evidence="9">Uncharacterized protein</fullName>
    </submittedName>
</protein>
<evidence type="ECO:0000313" key="9">
    <source>
        <dbReference type="EMBL" id="KAL3309692.1"/>
    </source>
</evidence>
<dbReference type="Gene3D" id="1.50.40.10">
    <property type="entry name" value="Mitochondrial carrier domain"/>
    <property type="match status" value="1"/>
</dbReference>
<gene>
    <name evidence="9" type="ORF">Ciccas_011760</name>
</gene>
<comment type="similarity">
    <text evidence="2">Belongs to the mitochondrial carrier (TC 2.A.29) family.</text>
</comment>
<dbReference type="AlphaFoldDB" id="A0ABD2PQB0"/>
<keyword evidence="10" id="KW-1185">Reference proteome</keyword>
<reference evidence="9 10" key="1">
    <citation type="submission" date="2024-11" db="EMBL/GenBank/DDBJ databases">
        <title>Adaptive evolution of stress response genes in parasites aligns with host niche diversity.</title>
        <authorList>
            <person name="Hahn C."/>
            <person name="Resl P."/>
        </authorList>
    </citation>
    <scope>NUCLEOTIDE SEQUENCE [LARGE SCALE GENOMIC DNA]</scope>
    <source>
        <strain evidence="9">EGGRZ-B1_66</strain>
        <tissue evidence="9">Body</tissue>
    </source>
</reference>
<dbReference type="Pfam" id="PF00153">
    <property type="entry name" value="Mito_carr"/>
    <property type="match status" value="1"/>
</dbReference>
<name>A0ABD2PQB0_9PLAT</name>
<keyword evidence="3" id="KW-0812">Transmembrane</keyword>
<evidence type="ECO:0000256" key="1">
    <source>
        <dbReference type="ARBA" id="ARBA00004374"/>
    </source>
</evidence>
<organism evidence="9 10">
    <name type="scientific">Cichlidogyrus casuarinus</name>
    <dbReference type="NCBI Taxonomy" id="1844966"/>
    <lineage>
        <taxon>Eukaryota</taxon>
        <taxon>Metazoa</taxon>
        <taxon>Spiralia</taxon>
        <taxon>Lophotrochozoa</taxon>
        <taxon>Platyhelminthes</taxon>
        <taxon>Monogenea</taxon>
        <taxon>Monopisthocotylea</taxon>
        <taxon>Dactylogyridea</taxon>
        <taxon>Ancyrocephalidae</taxon>
        <taxon>Cichlidogyrus</taxon>
    </lineage>
</organism>
<comment type="caution">
    <text evidence="9">The sequence shown here is derived from an EMBL/GenBank/DDBJ whole genome shotgun (WGS) entry which is preliminary data.</text>
</comment>
<dbReference type="PANTHER" id="PTHR10780:SF18">
    <property type="entry name" value="LD43650P"/>
    <property type="match status" value="1"/>
</dbReference>
<evidence type="ECO:0000256" key="8">
    <source>
        <dbReference type="ARBA" id="ARBA00023136"/>
    </source>
</evidence>
<dbReference type="PANTHER" id="PTHR10780">
    <property type="entry name" value="MITOCHONDRIAL CARRIER HOMOLOG"/>
    <property type="match status" value="1"/>
</dbReference>
<evidence type="ECO:0000313" key="10">
    <source>
        <dbReference type="Proteomes" id="UP001626550"/>
    </source>
</evidence>
<comment type="subcellular location">
    <subcellularLocation>
        <location evidence="1">Mitochondrion outer membrane</location>
        <topology evidence="1">Multi-pass membrane protein</topology>
    </subcellularLocation>
</comment>
<dbReference type="InterPro" id="IPR018108">
    <property type="entry name" value="MCP_transmembrane"/>
</dbReference>
<evidence type="ECO:0000256" key="3">
    <source>
        <dbReference type="ARBA" id="ARBA00022692"/>
    </source>
</evidence>
<proteinExistence type="inferred from homology"/>
<dbReference type="Proteomes" id="UP001626550">
    <property type="component" value="Unassembled WGS sequence"/>
</dbReference>
<keyword evidence="6" id="KW-1133">Transmembrane helix</keyword>
<dbReference type="GO" id="GO:0005741">
    <property type="term" value="C:mitochondrial outer membrane"/>
    <property type="evidence" value="ECO:0007669"/>
    <property type="project" value="UniProtKB-SubCell"/>
</dbReference>
<keyword evidence="5" id="KW-1000">Mitochondrion outer membrane</keyword>
<keyword evidence="8" id="KW-0472">Membrane</keyword>
<keyword evidence="7" id="KW-0496">Mitochondrion</keyword>
<sequence>MQKYLKSYITDRVLKLRHKEVFAKKSYLVDNQGIKVCLTEAVHLALARSAGVIVAYPLSVVSTRQMVEAIELHGASCSLIHHLFAIMGQNGVSGLFSGVAFRVGEEVLTVLSVAMFLYLLNNYILPEECDQQMRQFVPLAAGFLVSNITHPFTVVATTMALSHGNFKLVPTYSSSLKCFRSLLKAKQLERGISTFFRYVSNGPY</sequence>
<keyword evidence="4" id="KW-0677">Repeat</keyword>
<evidence type="ECO:0000256" key="4">
    <source>
        <dbReference type="ARBA" id="ARBA00022737"/>
    </source>
</evidence>
<evidence type="ECO:0000256" key="5">
    <source>
        <dbReference type="ARBA" id="ARBA00022787"/>
    </source>
</evidence>
<evidence type="ECO:0000256" key="6">
    <source>
        <dbReference type="ARBA" id="ARBA00022989"/>
    </source>
</evidence>